<dbReference type="SMART" id="SM00631">
    <property type="entry name" value="Zn_pept"/>
    <property type="match status" value="1"/>
</dbReference>
<dbReference type="RefSeq" id="WP_282765792.1">
    <property type="nucleotide sequence ID" value="NZ_JASCTH010000033.1"/>
</dbReference>
<protein>
    <submittedName>
        <fullName evidence="11">M14 family metallopeptidase</fullName>
    </submittedName>
</protein>
<dbReference type="SUPFAM" id="SSF53187">
    <property type="entry name" value="Zn-dependent exopeptidases"/>
    <property type="match status" value="1"/>
</dbReference>
<keyword evidence="6" id="KW-0862">Zinc</keyword>
<evidence type="ECO:0000256" key="9">
    <source>
        <dbReference type="SAM" id="SignalP"/>
    </source>
</evidence>
<accession>A0ABT6WXE5</accession>
<evidence type="ECO:0000313" key="11">
    <source>
        <dbReference type="EMBL" id="MDI6104412.1"/>
    </source>
</evidence>
<evidence type="ECO:0000259" key="10">
    <source>
        <dbReference type="PROSITE" id="PS52035"/>
    </source>
</evidence>
<evidence type="ECO:0000256" key="1">
    <source>
        <dbReference type="ARBA" id="ARBA00001947"/>
    </source>
</evidence>
<dbReference type="PANTHER" id="PTHR11705">
    <property type="entry name" value="PROTEASE FAMILY M14 CARBOXYPEPTIDASE A,B"/>
    <property type="match status" value="1"/>
</dbReference>
<evidence type="ECO:0000256" key="4">
    <source>
        <dbReference type="ARBA" id="ARBA00022723"/>
    </source>
</evidence>
<proteinExistence type="inferred from homology"/>
<dbReference type="Pfam" id="PF00246">
    <property type="entry name" value="Peptidase_M14"/>
    <property type="match status" value="1"/>
</dbReference>
<evidence type="ECO:0000256" key="3">
    <source>
        <dbReference type="ARBA" id="ARBA00022670"/>
    </source>
</evidence>
<dbReference type="PROSITE" id="PS00133">
    <property type="entry name" value="CARBOXYPEPT_ZN_2"/>
    <property type="match status" value="1"/>
</dbReference>
<keyword evidence="7" id="KW-0482">Metalloprotease</keyword>
<organism evidence="11 12">
    <name type="scientific">Actinoplanes sandaracinus</name>
    <dbReference type="NCBI Taxonomy" id="3045177"/>
    <lineage>
        <taxon>Bacteria</taxon>
        <taxon>Bacillati</taxon>
        <taxon>Actinomycetota</taxon>
        <taxon>Actinomycetes</taxon>
        <taxon>Micromonosporales</taxon>
        <taxon>Micromonosporaceae</taxon>
        <taxon>Actinoplanes</taxon>
    </lineage>
</organism>
<name>A0ABT6WXE5_9ACTN</name>
<keyword evidence="4" id="KW-0479">Metal-binding</keyword>
<dbReference type="EMBL" id="JASCTH010000033">
    <property type="protein sequence ID" value="MDI6104412.1"/>
    <property type="molecule type" value="Genomic_DNA"/>
</dbReference>
<dbReference type="InterPro" id="IPR057247">
    <property type="entry name" value="CARBOXYPEPT_ZN_2"/>
</dbReference>
<keyword evidence="3" id="KW-0645">Protease</keyword>
<feature type="signal peptide" evidence="9">
    <location>
        <begin position="1"/>
        <end position="28"/>
    </location>
</feature>
<comment type="caution">
    <text evidence="11">The sequence shown here is derived from an EMBL/GenBank/DDBJ whole genome shotgun (WGS) entry which is preliminary data.</text>
</comment>
<dbReference type="Gene3D" id="3.40.630.10">
    <property type="entry name" value="Zn peptidases"/>
    <property type="match status" value="1"/>
</dbReference>
<feature type="chain" id="PRO_5045448229" evidence="9">
    <location>
        <begin position="29"/>
        <end position="420"/>
    </location>
</feature>
<dbReference type="PANTHER" id="PTHR11705:SF143">
    <property type="entry name" value="SLL0236 PROTEIN"/>
    <property type="match status" value="1"/>
</dbReference>
<reference evidence="11 12" key="1">
    <citation type="submission" date="2023-05" db="EMBL/GenBank/DDBJ databases">
        <title>Actinoplanes sp. NEAU-A12 genome sequencing.</title>
        <authorList>
            <person name="Wang Z.-S."/>
        </authorList>
    </citation>
    <scope>NUCLEOTIDE SEQUENCE [LARGE SCALE GENOMIC DNA]</scope>
    <source>
        <strain evidence="11 12">NEAU-A12</strain>
    </source>
</reference>
<keyword evidence="9" id="KW-0732">Signal</keyword>
<feature type="active site" description="Proton donor/acceptor" evidence="8">
    <location>
        <position position="370"/>
    </location>
</feature>
<feature type="domain" description="Peptidase M14" evidence="10">
    <location>
        <begin position="101"/>
        <end position="406"/>
    </location>
</feature>
<dbReference type="InterPro" id="IPR033810">
    <property type="entry name" value="Carboxypeptidase_T"/>
</dbReference>
<dbReference type="InterPro" id="IPR000834">
    <property type="entry name" value="Peptidase_M14"/>
</dbReference>
<dbReference type="PROSITE" id="PS00132">
    <property type="entry name" value="CARBOXYPEPT_ZN_1"/>
    <property type="match status" value="1"/>
</dbReference>
<dbReference type="InterPro" id="IPR057246">
    <property type="entry name" value="CARBOXYPEPT_ZN_1"/>
</dbReference>
<dbReference type="Proteomes" id="UP001241758">
    <property type="component" value="Unassembled WGS sequence"/>
</dbReference>
<dbReference type="PROSITE" id="PS52035">
    <property type="entry name" value="PEPTIDASE_M14"/>
    <property type="match status" value="1"/>
</dbReference>
<evidence type="ECO:0000313" key="12">
    <source>
        <dbReference type="Proteomes" id="UP001241758"/>
    </source>
</evidence>
<comment type="cofactor">
    <cofactor evidence="1">
        <name>Zn(2+)</name>
        <dbReference type="ChEBI" id="CHEBI:29105"/>
    </cofactor>
</comment>
<dbReference type="CDD" id="cd03859">
    <property type="entry name" value="M14_CPT"/>
    <property type="match status" value="1"/>
</dbReference>
<sequence length="420" mass="45519">MRRRSLAVLAAVALCATAAVTASSPAGAEQVPDPAAEYEIYDVRTLSQRNVIARTGAAIEDIEHGVATVTATGAEVSKLRRLGFTVESPVRTLDFPPADAAYHNYAETIAEINSVVAAYPAIASKRVIGRSYEGRDIVAVKISDNVGTDESEPEVLYDANHHAREHLTVEQALYLLGQFTRTYATDTRVRNVVDTREIWIVPMVNPDGVEYDIASGSYRSWRKNRQPNSGSSYIGTDPNRNYGYNWGCCGGSSGSTSSATYRGPSAFSTPEVRAIRDFVNSRVVGGVQQIKAAIDFHSYSKLVLWPYGHTTANTATGMNADQANTFATLGRQLAATNGYTPQQSSDLYITDGDSLDWLWGVHKIFAYTFELYPGSASGGGFYPPASVIPTETARNRTAALMLAEAADCPYKVINKQSTYC</sequence>
<evidence type="ECO:0000256" key="7">
    <source>
        <dbReference type="ARBA" id="ARBA00023049"/>
    </source>
</evidence>
<gene>
    <name evidence="11" type="ORF">QLQ12_38070</name>
</gene>
<evidence type="ECO:0000256" key="2">
    <source>
        <dbReference type="ARBA" id="ARBA00005988"/>
    </source>
</evidence>
<evidence type="ECO:0000256" key="8">
    <source>
        <dbReference type="PROSITE-ProRule" id="PRU01379"/>
    </source>
</evidence>
<dbReference type="PRINTS" id="PR00765">
    <property type="entry name" value="CRBOXYPTASEA"/>
</dbReference>
<evidence type="ECO:0000256" key="5">
    <source>
        <dbReference type="ARBA" id="ARBA00022801"/>
    </source>
</evidence>
<comment type="similarity">
    <text evidence="2 8">Belongs to the peptidase M14 family.</text>
</comment>
<evidence type="ECO:0000256" key="6">
    <source>
        <dbReference type="ARBA" id="ARBA00022833"/>
    </source>
</evidence>
<keyword evidence="12" id="KW-1185">Reference proteome</keyword>
<keyword evidence="5" id="KW-0378">Hydrolase</keyword>